<keyword evidence="6 8" id="KW-0472">Membrane</keyword>
<gene>
    <name evidence="9" type="ORF">WAE96_09935</name>
</gene>
<reference evidence="9 10" key="1">
    <citation type="submission" date="2023-12" db="EMBL/GenBank/DDBJ databases">
        <title>Friends and Foes: Symbiotic and Algicidal bacterial influence on Karenia brevis blooms.</title>
        <authorList>
            <person name="Fei C."/>
            <person name="Mohamed A.R."/>
            <person name="Booker A."/>
            <person name="Arshad M."/>
            <person name="Klass S."/>
            <person name="Ahn S."/>
            <person name="Gilbert P.M."/>
            <person name="Heil C.A."/>
            <person name="Martinez J.M."/>
            <person name="Amin S.A."/>
        </authorList>
    </citation>
    <scope>NUCLEOTIDE SEQUENCE [LARGE SCALE GENOMIC DNA]</scope>
    <source>
        <strain evidence="9 10">CE15</strain>
    </source>
</reference>
<accession>A0ABU8EUS1</accession>
<dbReference type="InterPro" id="IPR003400">
    <property type="entry name" value="ExbD"/>
</dbReference>
<organism evidence="9 10">
    <name type="scientific">Pseudoalteromonas spongiae</name>
    <dbReference type="NCBI Taxonomy" id="298657"/>
    <lineage>
        <taxon>Bacteria</taxon>
        <taxon>Pseudomonadati</taxon>
        <taxon>Pseudomonadota</taxon>
        <taxon>Gammaproteobacteria</taxon>
        <taxon>Alteromonadales</taxon>
        <taxon>Pseudoalteromonadaceae</taxon>
        <taxon>Pseudoalteromonas</taxon>
    </lineage>
</organism>
<evidence type="ECO:0000313" key="10">
    <source>
        <dbReference type="Proteomes" id="UP001382455"/>
    </source>
</evidence>
<evidence type="ECO:0000256" key="3">
    <source>
        <dbReference type="ARBA" id="ARBA00022475"/>
    </source>
</evidence>
<keyword evidence="7" id="KW-0813">Transport</keyword>
<keyword evidence="5 8" id="KW-1133">Transmembrane helix</keyword>
<name>A0ABU8EUS1_9GAMM</name>
<comment type="subcellular location">
    <subcellularLocation>
        <location evidence="1">Cell membrane</location>
        <topology evidence="1">Single-pass membrane protein</topology>
    </subcellularLocation>
    <subcellularLocation>
        <location evidence="7">Cell membrane</location>
        <topology evidence="7">Single-pass type II membrane protein</topology>
    </subcellularLocation>
</comment>
<dbReference type="Proteomes" id="UP001382455">
    <property type="component" value="Unassembled WGS sequence"/>
</dbReference>
<proteinExistence type="inferred from homology"/>
<sequence>MKKSVRALRMERHHRRANQQAKLSLVSLMDIFTILVFFLIVNSSTVQVLDANKNIDLPKASKQALAEETLVLMVSNKALILQGQLIADLNDLDNASEEVFSPLENALKVHAESIEAVDNMRPLTIMADGKIAYHRLKKIMQTCQQAGFGDLSLAVEQVAEKSGGEQL</sequence>
<keyword evidence="10" id="KW-1185">Reference proteome</keyword>
<keyword evidence="7" id="KW-0653">Protein transport</keyword>
<keyword evidence="3" id="KW-1003">Cell membrane</keyword>
<dbReference type="EMBL" id="JBAWKS010000001">
    <property type="protein sequence ID" value="MEI4549986.1"/>
    <property type="molecule type" value="Genomic_DNA"/>
</dbReference>
<evidence type="ECO:0000256" key="1">
    <source>
        <dbReference type="ARBA" id="ARBA00004162"/>
    </source>
</evidence>
<dbReference type="RefSeq" id="WP_336435341.1">
    <property type="nucleotide sequence ID" value="NZ_JBAWKS010000001.1"/>
</dbReference>
<comment type="similarity">
    <text evidence="2 7">Belongs to the ExbD/TolR family.</text>
</comment>
<comment type="caution">
    <text evidence="9">The sequence shown here is derived from an EMBL/GenBank/DDBJ whole genome shotgun (WGS) entry which is preliminary data.</text>
</comment>
<keyword evidence="4 7" id="KW-0812">Transmembrane</keyword>
<protein>
    <submittedName>
        <fullName evidence="9">Biopolymer transporter ExbD</fullName>
    </submittedName>
</protein>
<dbReference type="Pfam" id="PF02472">
    <property type="entry name" value="ExbD"/>
    <property type="match status" value="1"/>
</dbReference>
<evidence type="ECO:0000256" key="6">
    <source>
        <dbReference type="ARBA" id="ARBA00023136"/>
    </source>
</evidence>
<evidence type="ECO:0000256" key="7">
    <source>
        <dbReference type="RuleBase" id="RU003879"/>
    </source>
</evidence>
<evidence type="ECO:0000256" key="5">
    <source>
        <dbReference type="ARBA" id="ARBA00022989"/>
    </source>
</evidence>
<evidence type="ECO:0000256" key="8">
    <source>
        <dbReference type="SAM" id="Phobius"/>
    </source>
</evidence>
<evidence type="ECO:0000313" key="9">
    <source>
        <dbReference type="EMBL" id="MEI4549986.1"/>
    </source>
</evidence>
<feature type="transmembrane region" description="Helical" evidence="8">
    <location>
        <begin position="21"/>
        <end position="41"/>
    </location>
</feature>
<evidence type="ECO:0000256" key="2">
    <source>
        <dbReference type="ARBA" id="ARBA00005811"/>
    </source>
</evidence>
<evidence type="ECO:0000256" key="4">
    <source>
        <dbReference type="ARBA" id="ARBA00022692"/>
    </source>
</evidence>